<evidence type="ECO:0000313" key="1">
    <source>
        <dbReference type="EMBL" id="KAI7738398.1"/>
    </source>
</evidence>
<sequence>REKGRIWNRPWPPASHTNPAETLGIVDVDGPTREDLAIILEDLGINVDVVLKPNNIDIAPDFGRIGLQHRVAQIAS</sequence>
<name>A0AAD5CBN7_AMBAR</name>
<comment type="caution">
    <text evidence="1">The sequence shown here is derived from an EMBL/GenBank/DDBJ whole genome shotgun (WGS) entry which is preliminary data.</text>
</comment>
<keyword evidence="2" id="KW-1185">Reference proteome</keyword>
<reference evidence="1" key="1">
    <citation type="submission" date="2022-06" db="EMBL/GenBank/DDBJ databases">
        <title>Uncovering the hologenomic basis of an extraordinary plant invasion.</title>
        <authorList>
            <person name="Bieker V.C."/>
            <person name="Martin M.D."/>
            <person name="Gilbert T."/>
            <person name="Hodgins K."/>
            <person name="Battlay P."/>
            <person name="Petersen B."/>
            <person name="Wilson J."/>
        </authorList>
    </citation>
    <scope>NUCLEOTIDE SEQUENCE</scope>
    <source>
        <strain evidence="1">AA19_3_7</strain>
        <tissue evidence="1">Leaf</tissue>
    </source>
</reference>
<dbReference type="AlphaFoldDB" id="A0AAD5CBN7"/>
<organism evidence="1 2">
    <name type="scientific">Ambrosia artemisiifolia</name>
    <name type="common">Common ragweed</name>
    <dbReference type="NCBI Taxonomy" id="4212"/>
    <lineage>
        <taxon>Eukaryota</taxon>
        <taxon>Viridiplantae</taxon>
        <taxon>Streptophyta</taxon>
        <taxon>Embryophyta</taxon>
        <taxon>Tracheophyta</taxon>
        <taxon>Spermatophyta</taxon>
        <taxon>Magnoliopsida</taxon>
        <taxon>eudicotyledons</taxon>
        <taxon>Gunneridae</taxon>
        <taxon>Pentapetalae</taxon>
        <taxon>asterids</taxon>
        <taxon>campanulids</taxon>
        <taxon>Asterales</taxon>
        <taxon>Asteraceae</taxon>
        <taxon>Asteroideae</taxon>
        <taxon>Heliantheae alliance</taxon>
        <taxon>Heliantheae</taxon>
        <taxon>Ambrosia</taxon>
    </lineage>
</organism>
<protein>
    <submittedName>
        <fullName evidence="1">Uncharacterized protein</fullName>
    </submittedName>
</protein>
<proteinExistence type="predicted"/>
<evidence type="ECO:0000313" key="2">
    <source>
        <dbReference type="Proteomes" id="UP001206925"/>
    </source>
</evidence>
<dbReference type="EMBL" id="JAMZMK010008818">
    <property type="protein sequence ID" value="KAI7738398.1"/>
    <property type="molecule type" value="Genomic_DNA"/>
</dbReference>
<dbReference type="Proteomes" id="UP001206925">
    <property type="component" value="Unassembled WGS sequence"/>
</dbReference>
<feature type="non-terminal residue" evidence="1">
    <location>
        <position position="1"/>
    </location>
</feature>
<gene>
    <name evidence="1" type="ORF">M8C21_021528</name>
</gene>
<accession>A0AAD5CBN7</accession>